<reference evidence="2" key="1">
    <citation type="journal article" date="2023" name="G3 (Bethesda)">
        <title>Whole genome assembly and annotation of the endangered Caribbean coral Acropora cervicornis.</title>
        <authorList>
            <person name="Selwyn J.D."/>
            <person name="Vollmer S.V."/>
        </authorList>
    </citation>
    <scope>NUCLEOTIDE SEQUENCE</scope>
    <source>
        <strain evidence="2">K2</strain>
    </source>
</reference>
<dbReference type="EMBL" id="JARQWQ010000035">
    <property type="protein sequence ID" value="KAK2560819.1"/>
    <property type="molecule type" value="Genomic_DNA"/>
</dbReference>
<dbReference type="Gene3D" id="2.60.40.10">
    <property type="entry name" value="Immunoglobulins"/>
    <property type="match status" value="1"/>
</dbReference>
<keyword evidence="3" id="KW-1185">Reference proteome</keyword>
<dbReference type="InterPro" id="IPR036179">
    <property type="entry name" value="Ig-like_dom_sf"/>
</dbReference>
<comment type="caution">
    <text evidence="2">The sequence shown here is derived from an EMBL/GenBank/DDBJ whole genome shotgun (WGS) entry which is preliminary data.</text>
</comment>
<dbReference type="InterPro" id="IPR013783">
    <property type="entry name" value="Ig-like_fold"/>
</dbReference>
<organism evidence="2 3">
    <name type="scientific">Acropora cervicornis</name>
    <name type="common">Staghorn coral</name>
    <dbReference type="NCBI Taxonomy" id="6130"/>
    <lineage>
        <taxon>Eukaryota</taxon>
        <taxon>Metazoa</taxon>
        <taxon>Cnidaria</taxon>
        <taxon>Anthozoa</taxon>
        <taxon>Hexacorallia</taxon>
        <taxon>Scleractinia</taxon>
        <taxon>Astrocoeniina</taxon>
        <taxon>Acroporidae</taxon>
        <taxon>Acropora</taxon>
    </lineage>
</organism>
<proteinExistence type="predicted"/>
<dbReference type="AlphaFoldDB" id="A0AAD9QGE1"/>
<protein>
    <submittedName>
        <fullName evidence="2">Uncharacterized protein</fullName>
    </submittedName>
</protein>
<feature type="chain" id="PRO_5046771152" evidence="1">
    <location>
        <begin position="22"/>
        <end position="95"/>
    </location>
</feature>
<accession>A0AAD9QGE1</accession>
<reference evidence="2" key="2">
    <citation type="journal article" date="2023" name="Science">
        <title>Genomic signatures of disease resistance in endangered staghorn corals.</title>
        <authorList>
            <person name="Vollmer S.V."/>
            <person name="Selwyn J.D."/>
            <person name="Despard B.A."/>
            <person name="Roesel C.L."/>
        </authorList>
    </citation>
    <scope>NUCLEOTIDE SEQUENCE</scope>
    <source>
        <strain evidence="2">K2</strain>
    </source>
</reference>
<feature type="signal peptide" evidence="1">
    <location>
        <begin position="1"/>
        <end position="21"/>
    </location>
</feature>
<evidence type="ECO:0000313" key="2">
    <source>
        <dbReference type="EMBL" id="KAK2560819.1"/>
    </source>
</evidence>
<dbReference type="SUPFAM" id="SSF48726">
    <property type="entry name" value="Immunoglobulin"/>
    <property type="match status" value="1"/>
</dbReference>
<evidence type="ECO:0000256" key="1">
    <source>
        <dbReference type="SAM" id="SignalP"/>
    </source>
</evidence>
<dbReference type="Proteomes" id="UP001249851">
    <property type="component" value="Unassembled WGS sequence"/>
</dbReference>
<name>A0AAD9QGE1_ACRCE</name>
<keyword evidence="1" id="KW-0732">Signal</keyword>
<evidence type="ECO:0000313" key="3">
    <source>
        <dbReference type="Proteomes" id="UP001249851"/>
    </source>
</evidence>
<sequence>MGRTFLLTAVIVVNAIVLSRSFVAGLANSSQVMENGDIAHFVCHAGNVTDLIKWEKDGKEVKDGKEGVAIVTCNSSSHLLVAVAVNTATEDDTHS</sequence>
<gene>
    <name evidence="2" type="ORF">P5673_016622</name>
</gene>